<sequence length="230" mass="25007">MLAWITYQPRGLPRVRHHIQLLCGLPLCRVEIGGHPSVLLRLLLRREGHALREAGIREGAWAEDLPSWGQMDLRPVDIAPLRRAVLPSLLACAFHQKHLSPGSASVRLTAPGTSLPVYWAAQLLAERVRYLHLAAGCGQQALEDWLLRRYGLACGGAAPSLEVSLSPDAPPSALLLGEGCRCQPVEYILPPTLRDAVPPGIEGECLLAALHRQGRLPASELAVKRIHFGA</sequence>
<dbReference type="KEGG" id="vfa:MM35RIKEN_21630"/>
<keyword evidence="1" id="KW-0614">Plasmid</keyword>
<dbReference type="EMBL" id="AP023416">
    <property type="protein sequence ID" value="BCK79971.1"/>
    <property type="molecule type" value="Genomic_DNA"/>
</dbReference>
<protein>
    <submittedName>
        <fullName evidence="1">Uncharacterized protein</fullName>
    </submittedName>
</protein>
<reference evidence="1" key="1">
    <citation type="submission" date="2020-09" db="EMBL/GenBank/DDBJ databases">
        <title>New species isolated from human feces.</title>
        <authorList>
            <person name="Kitahara M."/>
            <person name="Shigeno Y."/>
            <person name="Shime M."/>
            <person name="Matsumoto Y."/>
            <person name="Nakamura S."/>
            <person name="Motooka D."/>
            <person name="Fukuoka S."/>
            <person name="Nishikawa H."/>
            <person name="Benno Y."/>
        </authorList>
    </citation>
    <scope>NUCLEOTIDE SEQUENCE</scope>
    <source>
        <strain evidence="1">MM35</strain>
        <plasmid evidence="1">pMM35_01</plasmid>
    </source>
</reference>
<dbReference type="AlphaFoldDB" id="A0A810Q3E2"/>
<evidence type="ECO:0000313" key="2">
    <source>
        <dbReference type="Proteomes" id="UP000681343"/>
    </source>
</evidence>
<organism evidence="1 2">
    <name type="scientific">Vescimonas fastidiosa</name>
    <dbReference type="NCBI Taxonomy" id="2714353"/>
    <lineage>
        <taxon>Bacteria</taxon>
        <taxon>Bacillati</taxon>
        <taxon>Bacillota</taxon>
        <taxon>Clostridia</taxon>
        <taxon>Eubacteriales</taxon>
        <taxon>Oscillospiraceae</taxon>
        <taxon>Vescimonas</taxon>
    </lineage>
</organism>
<evidence type="ECO:0000313" key="1">
    <source>
        <dbReference type="EMBL" id="BCK79971.1"/>
    </source>
</evidence>
<dbReference type="RefSeq" id="WP_212821785.1">
    <property type="nucleotide sequence ID" value="NZ_AP023416.1"/>
</dbReference>
<geneLocation type="plasmid" evidence="1 2">
    <name>pMM35_01</name>
</geneLocation>
<dbReference type="Proteomes" id="UP000681343">
    <property type="component" value="Plasmid pMM35_01"/>
</dbReference>
<gene>
    <name evidence="1" type="ORF">MM35RIKEN_21630</name>
</gene>
<keyword evidence="2" id="KW-1185">Reference proteome</keyword>
<name>A0A810Q3E2_9FIRM</name>
<proteinExistence type="predicted"/>
<accession>A0A810Q3E2</accession>